<evidence type="ECO:0000256" key="8">
    <source>
        <dbReference type="SAM" id="MobiDB-lite"/>
    </source>
</evidence>
<dbReference type="GO" id="GO:0012505">
    <property type="term" value="C:endomembrane system"/>
    <property type="evidence" value="ECO:0007669"/>
    <property type="project" value="TreeGrafter"/>
</dbReference>
<dbReference type="Pfam" id="PF00804">
    <property type="entry name" value="Syntaxin"/>
    <property type="match status" value="1"/>
</dbReference>
<gene>
    <name evidence="11" type="ORF">JX265_011354</name>
</gene>
<dbReference type="InterPro" id="IPR006011">
    <property type="entry name" value="Syntaxin_N"/>
</dbReference>
<dbReference type="CDD" id="cd15849">
    <property type="entry name" value="SNARE_Sso1"/>
    <property type="match status" value="1"/>
</dbReference>
<dbReference type="InterPro" id="IPR000727">
    <property type="entry name" value="T_SNARE_dom"/>
</dbReference>
<dbReference type="GO" id="GO:0006887">
    <property type="term" value="P:exocytosis"/>
    <property type="evidence" value="ECO:0007669"/>
    <property type="project" value="TreeGrafter"/>
</dbReference>
<dbReference type="GO" id="GO:0006906">
    <property type="term" value="P:vesicle fusion"/>
    <property type="evidence" value="ECO:0007669"/>
    <property type="project" value="TreeGrafter"/>
</dbReference>
<dbReference type="PANTHER" id="PTHR19957:SF380">
    <property type="entry name" value="SYNTAXIN FAMILY PROTEIN"/>
    <property type="match status" value="1"/>
</dbReference>
<dbReference type="InterPro" id="IPR010989">
    <property type="entry name" value="SNARE"/>
</dbReference>
<evidence type="ECO:0000256" key="3">
    <source>
        <dbReference type="ARBA" id="ARBA00022692"/>
    </source>
</evidence>
<dbReference type="GO" id="GO:0031201">
    <property type="term" value="C:SNARE complex"/>
    <property type="evidence" value="ECO:0007669"/>
    <property type="project" value="TreeGrafter"/>
</dbReference>
<keyword evidence="4 9" id="KW-1133">Transmembrane helix</keyword>
<feature type="domain" description="T-SNARE coiled-coil homology" evidence="10">
    <location>
        <begin position="241"/>
        <end position="303"/>
    </location>
</feature>
<evidence type="ECO:0000313" key="12">
    <source>
        <dbReference type="Proteomes" id="UP000829685"/>
    </source>
</evidence>
<name>A0A9P9WCX0_9PEZI</name>
<evidence type="ECO:0000256" key="9">
    <source>
        <dbReference type="SAM" id="Phobius"/>
    </source>
</evidence>
<evidence type="ECO:0000259" key="10">
    <source>
        <dbReference type="PROSITE" id="PS50192"/>
    </source>
</evidence>
<dbReference type="AlphaFoldDB" id="A0A9P9WCX0"/>
<feature type="compositionally biased region" description="Polar residues" evidence="8">
    <location>
        <begin position="67"/>
        <end position="76"/>
    </location>
</feature>
<evidence type="ECO:0000256" key="4">
    <source>
        <dbReference type="ARBA" id="ARBA00022989"/>
    </source>
</evidence>
<proteinExistence type="inferred from homology"/>
<keyword evidence="12" id="KW-1185">Reference proteome</keyword>
<reference evidence="11" key="1">
    <citation type="submission" date="2021-03" db="EMBL/GenBank/DDBJ databases">
        <title>Revisited historic fungal species revealed as producer of novel bioactive compounds through whole genome sequencing and comparative genomics.</title>
        <authorList>
            <person name="Vignolle G.A."/>
            <person name="Hochenegger N."/>
            <person name="Mach R.L."/>
            <person name="Mach-Aigner A.R."/>
            <person name="Javad Rahimi M."/>
            <person name="Salim K.A."/>
            <person name="Chan C.M."/>
            <person name="Lim L.B.L."/>
            <person name="Cai F."/>
            <person name="Druzhinina I.S."/>
            <person name="U'Ren J.M."/>
            <person name="Derntl C."/>
        </authorList>
    </citation>
    <scope>NUCLEOTIDE SEQUENCE</scope>
    <source>
        <strain evidence="11">TUCIM 5799</strain>
    </source>
</reference>
<protein>
    <recommendedName>
        <fullName evidence="10">t-SNARE coiled-coil homology domain-containing protein</fullName>
    </recommendedName>
</protein>
<dbReference type="PROSITE" id="PS50192">
    <property type="entry name" value="T_SNARE"/>
    <property type="match status" value="1"/>
</dbReference>
<evidence type="ECO:0000256" key="2">
    <source>
        <dbReference type="ARBA" id="ARBA00009063"/>
    </source>
</evidence>
<dbReference type="InterPro" id="IPR045242">
    <property type="entry name" value="Syntaxin"/>
</dbReference>
<dbReference type="GO" id="GO:0005484">
    <property type="term" value="F:SNAP receptor activity"/>
    <property type="evidence" value="ECO:0007669"/>
    <property type="project" value="TreeGrafter"/>
</dbReference>
<dbReference type="GO" id="GO:0005886">
    <property type="term" value="C:plasma membrane"/>
    <property type="evidence" value="ECO:0007669"/>
    <property type="project" value="TreeGrafter"/>
</dbReference>
<comment type="subcellular location">
    <subcellularLocation>
        <location evidence="1">Membrane</location>
        <topology evidence="1">Single-pass type IV membrane protein</topology>
    </subcellularLocation>
</comment>
<dbReference type="EMBL" id="JAFIMR010000041">
    <property type="protein sequence ID" value="KAI1857153.1"/>
    <property type="molecule type" value="Genomic_DNA"/>
</dbReference>
<dbReference type="GO" id="GO:0000149">
    <property type="term" value="F:SNARE binding"/>
    <property type="evidence" value="ECO:0007669"/>
    <property type="project" value="TreeGrafter"/>
</dbReference>
<evidence type="ECO:0000256" key="5">
    <source>
        <dbReference type="ARBA" id="ARBA00023054"/>
    </source>
</evidence>
<feature type="compositionally biased region" description="Low complexity" evidence="8">
    <location>
        <begin position="31"/>
        <end position="42"/>
    </location>
</feature>
<feature type="compositionally biased region" description="Gly residues" evidence="8">
    <location>
        <begin position="43"/>
        <end position="55"/>
    </location>
</feature>
<evidence type="ECO:0000256" key="1">
    <source>
        <dbReference type="ARBA" id="ARBA00004211"/>
    </source>
</evidence>
<evidence type="ECO:0000256" key="7">
    <source>
        <dbReference type="SAM" id="Coils"/>
    </source>
</evidence>
<keyword evidence="5 7" id="KW-0175">Coiled coil</keyword>
<feature type="coiled-coil region" evidence="7">
    <location>
        <begin position="166"/>
        <end position="193"/>
    </location>
</feature>
<dbReference type="GO" id="GO:0006886">
    <property type="term" value="P:intracellular protein transport"/>
    <property type="evidence" value="ECO:0007669"/>
    <property type="project" value="TreeGrafter"/>
</dbReference>
<dbReference type="Pfam" id="PF05739">
    <property type="entry name" value="SNARE"/>
    <property type="match status" value="1"/>
</dbReference>
<dbReference type="FunFam" id="1.20.58.70:FF:000008">
    <property type="entry name" value="Syntaxin family protein"/>
    <property type="match status" value="1"/>
</dbReference>
<feature type="region of interest" description="Disordered" evidence="8">
    <location>
        <begin position="1"/>
        <end position="76"/>
    </location>
</feature>
<evidence type="ECO:0000313" key="11">
    <source>
        <dbReference type="EMBL" id="KAI1857153.1"/>
    </source>
</evidence>
<keyword evidence="3 9" id="KW-0812">Transmembrane</keyword>
<accession>A0A9P9WCX0</accession>
<dbReference type="GO" id="GO:0048278">
    <property type="term" value="P:vesicle docking"/>
    <property type="evidence" value="ECO:0007669"/>
    <property type="project" value="TreeGrafter"/>
</dbReference>
<dbReference type="Gene3D" id="1.20.58.70">
    <property type="match status" value="1"/>
</dbReference>
<dbReference type="SUPFAM" id="SSF47661">
    <property type="entry name" value="t-snare proteins"/>
    <property type="match status" value="1"/>
</dbReference>
<comment type="similarity">
    <text evidence="2">Belongs to the syntaxin family.</text>
</comment>
<feature type="compositionally biased region" description="Gly residues" evidence="8">
    <location>
        <begin position="19"/>
        <end position="30"/>
    </location>
</feature>
<dbReference type="PANTHER" id="PTHR19957">
    <property type="entry name" value="SYNTAXIN"/>
    <property type="match status" value="1"/>
</dbReference>
<dbReference type="Proteomes" id="UP000829685">
    <property type="component" value="Unassembled WGS sequence"/>
</dbReference>
<dbReference type="OrthoDB" id="10255013at2759"/>
<feature type="transmembrane region" description="Helical" evidence="9">
    <location>
        <begin position="315"/>
        <end position="338"/>
    </location>
</feature>
<evidence type="ECO:0000256" key="6">
    <source>
        <dbReference type="ARBA" id="ARBA00023136"/>
    </source>
</evidence>
<comment type="caution">
    <text evidence="11">The sequence shown here is derived from an EMBL/GenBank/DDBJ whole genome shotgun (WGS) entry which is preliminary data.</text>
</comment>
<dbReference type="SMART" id="SM00397">
    <property type="entry name" value="t_SNARE"/>
    <property type="match status" value="1"/>
</dbReference>
<sequence length="410" mass="45210">MAQYGYGGRPNPFDDRGGNNNGGGFGGGLPSGPRAGGARNNAYGGGGGGGGGGNQYGANPFNDPSEYGSNNVEMSSFSQNANPNAILNECADIGRGIDTIDQNLNQMRMLQDRSLNDADSSAGSNTNRQLDGLSSDTMSHYRTLVDRVRMLKSNPESGTPKNKAQVDRIDRRLKDAIREYQRVEADFRKKNQDQMARQYRIVRPEADENEVRAAVDDPSGGQIFQQALMQSNRRGQAQSVLSAVQDRHAQLQKIEQQLIELAQLFQDMDTLVVQQEELVTDITQKAEETVDNFDKGNVEMNTAITTARKTRKKKWMCLGICVAIIIVIAIIVVVYIFVTGKNKPAQNAKRFIEDAQGLVTRAVGNTVQMAEKRDIKLFRGQTARPHARSWLEHAGKRWVTKNDPPSDMMS</sequence>
<organism evidence="11 12">
    <name type="scientific">Neoarthrinium moseri</name>
    <dbReference type="NCBI Taxonomy" id="1658444"/>
    <lineage>
        <taxon>Eukaryota</taxon>
        <taxon>Fungi</taxon>
        <taxon>Dikarya</taxon>
        <taxon>Ascomycota</taxon>
        <taxon>Pezizomycotina</taxon>
        <taxon>Sordariomycetes</taxon>
        <taxon>Xylariomycetidae</taxon>
        <taxon>Amphisphaeriales</taxon>
        <taxon>Apiosporaceae</taxon>
        <taxon>Neoarthrinium</taxon>
    </lineage>
</organism>
<keyword evidence="6 9" id="KW-0472">Membrane</keyword>